<dbReference type="InterPro" id="IPR029044">
    <property type="entry name" value="Nucleotide-diphossugar_trans"/>
</dbReference>
<evidence type="ECO:0000313" key="2">
    <source>
        <dbReference type="EMBL" id="QED26312.1"/>
    </source>
</evidence>
<feature type="domain" description="Nucleotidyl transferase" evidence="1">
    <location>
        <begin position="8"/>
        <end position="141"/>
    </location>
</feature>
<dbReference type="Proteomes" id="UP000321595">
    <property type="component" value="Chromosome"/>
</dbReference>
<keyword evidence="3" id="KW-1185">Reference proteome</keyword>
<protein>
    <submittedName>
        <fullName evidence="2">NDP-sugar synthase</fullName>
    </submittedName>
</protein>
<evidence type="ECO:0000259" key="1">
    <source>
        <dbReference type="Pfam" id="PF00483"/>
    </source>
</evidence>
<reference evidence="2 3" key="1">
    <citation type="submission" date="2019-08" db="EMBL/GenBank/DDBJ databases">
        <authorList>
            <person name="Liang Q."/>
        </authorList>
    </citation>
    <scope>NUCLEOTIDE SEQUENCE [LARGE SCALE GENOMIC DNA]</scope>
    <source>
        <strain evidence="2 3">V1718</strain>
    </source>
</reference>
<accession>A0A5B8XKI5</accession>
<dbReference type="RefSeq" id="WP_146957649.1">
    <property type="nucleotide sequence ID" value="NZ_CP042467.1"/>
</dbReference>
<dbReference type="SUPFAM" id="SSF53448">
    <property type="entry name" value="Nucleotide-diphospho-sugar transferases"/>
    <property type="match status" value="1"/>
</dbReference>
<dbReference type="OrthoDB" id="9788272at2"/>
<gene>
    <name evidence="2" type="ORF">FRD01_03385</name>
</gene>
<dbReference type="InterPro" id="IPR005835">
    <property type="entry name" value="NTP_transferase_dom"/>
</dbReference>
<dbReference type="KEGG" id="bbae:FRD01_03385"/>
<sequence length="337" mass="35753">MPEVFGGILCAGFGTRLKPITEVVPKPLVPFLNTPIVAYPLQNLRSAGIERVGLNLHHLADLVPPVVDKLALVLGVKPVYSREWEILGTGGGIRGIWEALGEPEGTLAVLNGDSVSDIELAPHIEAHHASGADVTLVIRAKTEGQPGRVFVGQGKGIAGIRDYRRPGASGLTEYEFTGVHILSHRAISRLELEPSDVVDELYGPMVQADEAIGFSVAEGGFWAALDNPRLIFDATKAVLDAPEVFGLAPLGEAIGDKLHILRQEDISGESKVSGPLFFGMNVKTEAKAFVGPYVVMDGVEVASGAKVKNAILYGMGRIEGEWEDCLAVAGKVVSIPS</sequence>
<proteinExistence type="predicted"/>
<name>A0A5B8XKI5_9DELT</name>
<evidence type="ECO:0000313" key="3">
    <source>
        <dbReference type="Proteomes" id="UP000321595"/>
    </source>
</evidence>
<dbReference type="PANTHER" id="PTHR22572">
    <property type="entry name" value="SUGAR-1-PHOSPHATE GUANYL TRANSFERASE"/>
    <property type="match status" value="1"/>
</dbReference>
<dbReference type="InterPro" id="IPR050486">
    <property type="entry name" value="Mannose-1P_guanyltransferase"/>
</dbReference>
<dbReference type="AlphaFoldDB" id="A0A5B8XKI5"/>
<dbReference type="Gene3D" id="3.90.550.10">
    <property type="entry name" value="Spore Coat Polysaccharide Biosynthesis Protein SpsA, Chain A"/>
    <property type="match status" value="1"/>
</dbReference>
<dbReference type="Pfam" id="PF00483">
    <property type="entry name" value="NTP_transferase"/>
    <property type="match status" value="1"/>
</dbReference>
<organism evidence="2 3">
    <name type="scientific">Microvenator marinus</name>
    <dbReference type="NCBI Taxonomy" id="2600177"/>
    <lineage>
        <taxon>Bacteria</taxon>
        <taxon>Deltaproteobacteria</taxon>
        <taxon>Bradymonadales</taxon>
        <taxon>Microvenatoraceae</taxon>
        <taxon>Microvenator</taxon>
    </lineage>
</organism>
<dbReference type="EMBL" id="CP042467">
    <property type="protein sequence ID" value="QED26312.1"/>
    <property type="molecule type" value="Genomic_DNA"/>
</dbReference>